<dbReference type="AlphaFoldDB" id="A0A388JXZ9"/>
<evidence type="ECO:0000313" key="4">
    <source>
        <dbReference type="Proteomes" id="UP000265515"/>
    </source>
</evidence>
<dbReference type="EMBL" id="BFEA01000030">
    <property type="protein sequence ID" value="GBG62593.1"/>
    <property type="molecule type" value="Genomic_DNA"/>
</dbReference>
<organism evidence="3 4">
    <name type="scientific">Chara braunii</name>
    <name type="common">Braun's stonewort</name>
    <dbReference type="NCBI Taxonomy" id="69332"/>
    <lineage>
        <taxon>Eukaryota</taxon>
        <taxon>Viridiplantae</taxon>
        <taxon>Streptophyta</taxon>
        <taxon>Charophyceae</taxon>
        <taxon>Charales</taxon>
        <taxon>Characeae</taxon>
        <taxon>Chara</taxon>
    </lineage>
</organism>
<reference evidence="3 4" key="1">
    <citation type="journal article" date="2018" name="Cell">
        <title>The Chara Genome: Secondary Complexity and Implications for Plant Terrestrialization.</title>
        <authorList>
            <person name="Nishiyama T."/>
            <person name="Sakayama H."/>
            <person name="Vries J.D."/>
            <person name="Buschmann H."/>
            <person name="Saint-Marcoux D."/>
            <person name="Ullrich K.K."/>
            <person name="Haas F.B."/>
            <person name="Vanderstraeten L."/>
            <person name="Becker D."/>
            <person name="Lang D."/>
            <person name="Vosolsobe S."/>
            <person name="Rombauts S."/>
            <person name="Wilhelmsson P.K.I."/>
            <person name="Janitza P."/>
            <person name="Kern R."/>
            <person name="Heyl A."/>
            <person name="Rumpler F."/>
            <person name="Villalobos L.I.A.C."/>
            <person name="Clay J.M."/>
            <person name="Skokan R."/>
            <person name="Toyoda A."/>
            <person name="Suzuki Y."/>
            <person name="Kagoshima H."/>
            <person name="Schijlen E."/>
            <person name="Tajeshwar N."/>
            <person name="Catarino B."/>
            <person name="Hetherington A.J."/>
            <person name="Saltykova A."/>
            <person name="Bonnot C."/>
            <person name="Breuninger H."/>
            <person name="Symeonidi A."/>
            <person name="Radhakrishnan G.V."/>
            <person name="Van Nieuwerburgh F."/>
            <person name="Deforce D."/>
            <person name="Chang C."/>
            <person name="Karol K.G."/>
            <person name="Hedrich R."/>
            <person name="Ulvskov P."/>
            <person name="Glockner G."/>
            <person name="Delwiche C.F."/>
            <person name="Petrasek J."/>
            <person name="Van de Peer Y."/>
            <person name="Friml J."/>
            <person name="Beilby M."/>
            <person name="Dolan L."/>
            <person name="Kohara Y."/>
            <person name="Sugano S."/>
            <person name="Fujiyama A."/>
            <person name="Delaux P.-M."/>
            <person name="Quint M."/>
            <person name="TheiBen G."/>
            <person name="Hagemann M."/>
            <person name="Harholt J."/>
            <person name="Dunand C."/>
            <person name="Zachgo S."/>
            <person name="Langdale J."/>
            <person name="Maumus F."/>
            <person name="Straeten D.V.D."/>
            <person name="Gould S.B."/>
            <person name="Rensing S.A."/>
        </authorList>
    </citation>
    <scope>NUCLEOTIDE SEQUENCE [LARGE SCALE GENOMIC DNA]</scope>
    <source>
        <strain evidence="3 4">S276</strain>
    </source>
</reference>
<comment type="caution">
    <text evidence="3">The sequence shown here is derived from an EMBL/GenBank/DDBJ whole genome shotgun (WGS) entry which is preliminary data.</text>
</comment>
<evidence type="ECO:0000256" key="1">
    <source>
        <dbReference type="SAM" id="MobiDB-lite"/>
    </source>
</evidence>
<keyword evidence="2" id="KW-0472">Membrane</keyword>
<feature type="compositionally biased region" description="Acidic residues" evidence="1">
    <location>
        <begin position="690"/>
        <end position="721"/>
    </location>
</feature>
<feature type="region of interest" description="Disordered" evidence="1">
    <location>
        <begin position="561"/>
        <end position="794"/>
    </location>
</feature>
<evidence type="ECO:0000256" key="2">
    <source>
        <dbReference type="SAM" id="Phobius"/>
    </source>
</evidence>
<name>A0A388JXZ9_CHABU</name>
<feature type="compositionally biased region" description="Basic and acidic residues" evidence="1">
    <location>
        <begin position="729"/>
        <end position="743"/>
    </location>
</feature>
<dbReference type="Proteomes" id="UP000265515">
    <property type="component" value="Unassembled WGS sequence"/>
</dbReference>
<dbReference type="Gramene" id="GBG62593">
    <property type="protein sequence ID" value="GBG62593"/>
    <property type="gene ID" value="CBR_g31229"/>
</dbReference>
<feature type="compositionally biased region" description="Acidic residues" evidence="1">
    <location>
        <begin position="666"/>
        <end position="682"/>
    </location>
</feature>
<feature type="compositionally biased region" description="Basic residues" evidence="1">
    <location>
        <begin position="752"/>
        <end position="761"/>
    </location>
</feature>
<dbReference type="STRING" id="69332.A0A388JXZ9"/>
<feature type="transmembrane region" description="Helical" evidence="2">
    <location>
        <begin position="6"/>
        <end position="28"/>
    </location>
</feature>
<gene>
    <name evidence="3" type="ORF">CBR_g31229</name>
</gene>
<protein>
    <submittedName>
        <fullName evidence="3">Uncharacterized protein</fullName>
    </submittedName>
</protein>
<accession>A0A388JXZ9</accession>
<feature type="compositionally biased region" description="Basic and acidic residues" evidence="1">
    <location>
        <begin position="762"/>
        <end position="771"/>
    </location>
</feature>
<feature type="compositionally biased region" description="Basic and acidic residues" evidence="1">
    <location>
        <begin position="644"/>
        <end position="665"/>
    </location>
</feature>
<feature type="transmembrane region" description="Helical" evidence="2">
    <location>
        <begin position="91"/>
        <end position="109"/>
    </location>
</feature>
<keyword evidence="2" id="KW-1133">Transmembrane helix</keyword>
<keyword evidence="4" id="KW-1185">Reference proteome</keyword>
<feature type="transmembrane region" description="Helical" evidence="2">
    <location>
        <begin position="129"/>
        <end position="152"/>
    </location>
</feature>
<feature type="compositionally biased region" description="Polar residues" evidence="1">
    <location>
        <begin position="571"/>
        <end position="586"/>
    </location>
</feature>
<keyword evidence="2" id="KW-0812">Transmembrane</keyword>
<proteinExistence type="predicted"/>
<evidence type="ECO:0000313" key="3">
    <source>
        <dbReference type="EMBL" id="GBG62593.1"/>
    </source>
</evidence>
<sequence length="1166" mass="129281">MLLLVQPLQLLLLFDTAMLSLVQLLLLLFDTVVSSLVQQLLLLFNTARFSLVQLLLLLFDTAILPMVQQLLLLLFDAAMGLLLFQTARGLLLLFDTTMLSLVQLLLLLFDTAVLSLVQQLRLLFDTAMGLLVQQLLLLLFDTATGLLLFQTAPDPPMVWRRRGAGPSNGLAPRRRRTIVGVAAVDVVAGPTAADAAAVPYHYVVPGAAATAAVRYRYIADGAAAAAAAVRYRYGVVAVPNRVGPSDGLALSRRRTLQWSGGSTTPDHTTAAAVRYRCVVAGAAAAAAVRYRMGLLVQLLLLPLFDTAMGLLLFQTTSDPPMVWRRRGAGPSNGLAPRRRQTIWGAAAADVDAGATIADAAGNRCRHRAVRNRCRVAADDLAAACSSGVSTPKVVGRAVTFQEKYWAIDWDLGMKVPCCGPCIFLRDESGGYYPCGGIKTYSFDKNMPDEEYMRFHLTTCFNRDGHEVLDNYKLMSLQVDKFQGYGIRAASMPPFDKSQKKDASQMVMLTPFEFLKRINCYKVSNHIVTIDNSLQLSTPFVPFDCDLGDFADMAVGKSCGEPKTAARMSKSGAASTQGKSVSKSASLLQPKGVSATRAPSHAEYAARVSLNPAGGATDHEDDDENTEEDSRFRQWDGGRWPDGNNAKDKEGDDDEQRSRDDTHDEEGSLEDDLAEGDGSEGQEDGGHEGDGSEGEENEDATEREDNYEGGSEGDEGGADDDDGGNRGSQKRRELSSRATSHDGPAEDDDVLHGTRRSRPKTKAKAEETKEVADSGDEAAGVDPRHTASKPGELTNDTIDTTRCFFLEYDEDGNAIDRPTQVFVDVVKILPNPSEGVQYNHRPLNEMLVTSIRDAMEHPEKQKEWDRNMWILAPVVEVQKDGRKQWERVKLEEWDDDKVASYHWYTVAGQHTAEATKRLVAAKSSAAHNWGVHSWKARVVYFDDDHLEGGLWQSMKEPKGDWHQAKMVEERTAQRDQYHEFVRKAIRMTHDTSLWNQSLAKRFVRNWSNLLRPYMCLAASGRVVWNLVEKFFDKWEKDELPGQDGVRQVDQEGKAGEAAGPGPAAKTVKGKKVLVHYVQSNKSSSGFYVCINNPPASAWKVFDNFTSREKEMTLEKILARHVVVTIGRAFVKKLMNMQDLYVEVRRERYMVRMFNYVLFKIVQRSEEE</sequence>